<evidence type="ECO:0000256" key="10">
    <source>
        <dbReference type="ARBA" id="ARBA00022842"/>
    </source>
</evidence>
<evidence type="ECO:0000256" key="5">
    <source>
        <dbReference type="ARBA" id="ARBA00022679"/>
    </source>
</evidence>
<evidence type="ECO:0000259" key="18">
    <source>
        <dbReference type="PROSITE" id="PS50173"/>
    </source>
</evidence>
<dbReference type="FunFam" id="3.30.1490.100:FF:000004">
    <property type="entry name" value="DNA polymerase IV"/>
    <property type="match status" value="1"/>
</dbReference>
<comment type="catalytic activity">
    <reaction evidence="15 16">
        <text>DNA(n) + a 2'-deoxyribonucleoside 5'-triphosphate = DNA(n+1) + diphosphate</text>
        <dbReference type="Rhea" id="RHEA:22508"/>
        <dbReference type="Rhea" id="RHEA-COMP:17339"/>
        <dbReference type="Rhea" id="RHEA-COMP:17340"/>
        <dbReference type="ChEBI" id="CHEBI:33019"/>
        <dbReference type="ChEBI" id="CHEBI:61560"/>
        <dbReference type="ChEBI" id="CHEBI:173112"/>
        <dbReference type="EC" id="2.7.7.7"/>
    </reaction>
</comment>
<dbReference type="GO" id="GO:0003684">
    <property type="term" value="F:damaged DNA binding"/>
    <property type="evidence" value="ECO:0007669"/>
    <property type="project" value="InterPro"/>
</dbReference>
<keyword evidence="4 16" id="KW-0963">Cytoplasm</keyword>
<dbReference type="SUPFAM" id="SSF100879">
    <property type="entry name" value="Lesion bypass DNA polymerase (Y-family), little finger domain"/>
    <property type="match status" value="1"/>
</dbReference>
<evidence type="ECO:0000256" key="1">
    <source>
        <dbReference type="ARBA" id="ARBA00004496"/>
    </source>
</evidence>
<feature type="binding site" evidence="16">
    <location>
        <position position="11"/>
    </location>
    <ligand>
        <name>Mg(2+)</name>
        <dbReference type="ChEBI" id="CHEBI:18420"/>
    </ligand>
</feature>
<evidence type="ECO:0000256" key="14">
    <source>
        <dbReference type="ARBA" id="ARBA00025589"/>
    </source>
</evidence>
<accession>A0A941EE86</accession>
<evidence type="ECO:0000256" key="16">
    <source>
        <dbReference type="HAMAP-Rule" id="MF_01113"/>
    </source>
</evidence>
<dbReference type="RefSeq" id="WP_212520888.1">
    <property type="nucleotide sequence ID" value="NZ_JAGSOH010000098.1"/>
</dbReference>
<sequence length="499" mass="52346">MRAVPSILHIDMDAFFAAVEQRHKPSLRGKPVVVGGVGLRGVVSTASYEARVYGIGSAMPTAVARRRCPNAAYLFPRFGAYHEVSQVVMGLLREVTPLVEPVSLDEAFIDLAAMPDGGPGTVEDVRALARRISDQVEQRTGLTASVGAGTSKLVAKVASDAEKPHGCVVVAGGSEQEWLDPLPVRKLWGVGPATADRLLKLGATTVAQLRALSESELVGLLGHAWGGQLYRLSRGQDDREVSPDRETKSVSVEDTYPHDLMDRPAIRAAITELAERVVRRLKESGHTGRTVTVKARGHDFTTVTRSETLAAPTDDPRLLIPAALRLVDGAADAATGQMHGIRLLGVGISGLAEYAQGDLIAELEGLAAEEDEADGEPEREGEAAAVRAQPDPAPSAVPGATAPSAVPGAPSAVPAVTLYGPVPVASEGRRWLAGKDVRHAERGPGWVQGAGLGRVTVRFEGPDTPPGRIGTFSVDDPALEPVDSAEVARAALPARAVGH</sequence>
<reference evidence="19" key="1">
    <citation type="submission" date="2021-04" db="EMBL/GenBank/DDBJ databases">
        <title>Genome based classification of Actinospica acidithermotolerans sp. nov., an actinobacterium isolated from an Indonesian hot spring.</title>
        <authorList>
            <person name="Kusuma A.B."/>
            <person name="Putra K.E."/>
            <person name="Nafisah S."/>
            <person name="Loh J."/>
            <person name="Nouioui I."/>
            <person name="Goodfellow M."/>
        </authorList>
    </citation>
    <scope>NUCLEOTIDE SEQUENCE</scope>
    <source>
        <strain evidence="19">MGRD01-02</strain>
    </source>
</reference>
<keyword evidence="9 16" id="KW-0227">DNA damage</keyword>
<dbReference type="CDD" id="cd03586">
    <property type="entry name" value="PolY_Pol_IV_kappa"/>
    <property type="match status" value="1"/>
</dbReference>
<evidence type="ECO:0000256" key="2">
    <source>
        <dbReference type="ARBA" id="ARBA00010945"/>
    </source>
</evidence>
<dbReference type="SUPFAM" id="SSF56672">
    <property type="entry name" value="DNA/RNA polymerases"/>
    <property type="match status" value="1"/>
</dbReference>
<dbReference type="InterPro" id="IPR053848">
    <property type="entry name" value="IMS_HHH_1"/>
</dbReference>
<dbReference type="HAMAP" id="MF_01113">
    <property type="entry name" value="DNApol_IV"/>
    <property type="match status" value="1"/>
</dbReference>
<evidence type="ECO:0000256" key="12">
    <source>
        <dbReference type="ARBA" id="ARBA00023125"/>
    </source>
</evidence>
<comment type="subcellular location">
    <subcellularLocation>
        <location evidence="1 16">Cytoplasm</location>
    </subcellularLocation>
</comment>
<dbReference type="EMBL" id="JAGSOH010000098">
    <property type="protein sequence ID" value="MBR7829757.1"/>
    <property type="molecule type" value="Genomic_DNA"/>
</dbReference>
<evidence type="ECO:0000313" key="19">
    <source>
        <dbReference type="EMBL" id="MBR7829757.1"/>
    </source>
</evidence>
<dbReference type="Gene3D" id="3.30.1490.100">
    <property type="entry name" value="DNA polymerase, Y-family, little finger domain"/>
    <property type="match status" value="1"/>
</dbReference>
<feature type="domain" description="UmuC" evidence="18">
    <location>
        <begin position="7"/>
        <end position="191"/>
    </location>
</feature>
<evidence type="ECO:0000256" key="6">
    <source>
        <dbReference type="ARBA" id="ARBA00022695"/>
    </source>
</evidence>
<keyword evidence="10 16" id="KW-0460">Magnesium</keyword>
<keyword evidence="20" id="KW-1185">Reference proteome</keyword>
<dbReference type="Proteomes" id="UP000676325">
    <property type="component" value="Unassembled WGS sequence"/>
</dbReference>
<evidence type="ECO:0000256" key="15">
    <source>
        <dbReference type="ARBA" id="ARBA00049244"/>
    </source>
</evidence>
<organism evidence="19 20">
    <name type="scientific">Actinospica acidithermotolerans</name>
    <dbReference type="NCBI Taxonomy" id="2828514"/>
    <lineage>
        <taxon>Bacteria</taxon>
        <taxon>Bacillati</taxon>
        <taxon>Actinomycetota</taxon>
        <taxon>Actinomycetes</taxon>
        <taxon>Catenulisporales</taxon>
        <taxon>Actinospicaceae</taxon>
        <taxon>Actinospica</taxon>
    </lineage>
</organism>
<dbReference type="InterPro" id="IPR017961">
    <property type="entry name" value="DNA_pol_Y-fam_little_finger"/>
</dbReference>
<name>A0A941EE86_9ACTN</name>
<feature type="compositionally biased region" description="Low complexity" evidence="17">
    <location>
        <begin position="394"/>
        <end position="408"/>
    </location>
</feature>
<dbReference type="GO" id="GO:0006261">
    <property type="term" value="P:DNA-templated DNA replication"/>
    <property type="evidence" value="ECO:0007669"/>
    <property type="project" value="UniProtKB-UniRule"/>
</dbReference>
<proteinExistence type="inferred from homology"/>
<dbReference type="GO" id="GO:0003887">
    <property type="term" value="F:DNA-directed DNA polymerase activity"/>
    <property type="evidence" value="ECO:0007669"/>
    <property type="project" value="UniProtKB-UniRule"/>
</dbReference>
<dbReference type="InterPro" id="IPR022880">
    <property type="entry name" value="DNApol_IV"/>
</dbReference>
<evidence type="ECO:0000256" key="4">
    <source>
        <dbReference type="ARBA" id="ARBA00022490"/>
    </source>
</evidence>
<keyword evidence="12 16" id="KW-0238">DNA-binding</keyword>
<keyword evidence="13 16" id="KW-0234">DNA repair</keyword>
<dbReference type="InterPro" id="IPR001126">
    <property type="entry name" value="UmuC"/>
</dbReference>
<comment type="function">
    <text evidence="14 16">Poorly processive, error-prone DNA polymerase involved in untargeted mutagenesis. Copies undamaged DNA at stalled replication forks, which arise in vivo from mismatched or misaligned primer ends. These misaligned primers can be extended by PolIV. Exhibits no 3'-5' exonuclease (proofreading) activity. May be involved in translesional synthesis, in conjunction with the beta clamp from PolIII.</text>
</comment>
<feature type="region of interest" description="Disordered" evidence="17">
    <location>
        <begin position="368"/>
        <end position="408"/>
    </location>
</feature>
<dbReference type="Gene3D" id="3.40.1170.60">
    <property type="match status" value="1"/>
</dbReference>
<dbReference type="GO" id="GO:0000287">
    <property type="term" value="F:magnesium ion binding"/>
    <property type="evidence" value="ECO:0007669"/>
    <property type="project" value="UniProtKB-UniRule"/>
</dbReference>
<comment type="cofactor">
    <cofactor evidence="16">
        <name>Mg(2+)</name>
        <dbReference type="ChEBI" id="CHEBI:18420"/>
    </cofactor>
    <text evidence="16">Binds 2 magnesium ions per subunit.</text>
</comment>
<dbReference type="EC" id="2.7.7.7" evidence="16"/>
<keyword evidence="7 16" id="KW-0235">DNA replication</keyword>
<feature type="binding site" evidence="16">
    <location>
        <position position="105"/>
    </location>
    <ligand>
        <name>Mg(2+)</name>
        <dbReference type="ChEBI" id="CHEBI:18420"/>
    </ligand>
</feature>
<keyword evidence="6 16" id="KW-0548">Nucleotidyltransferase</keyword>
<comment type="similarity">
    <text evidence="2 16">Belongs to the DNA polymerase type-Y family.</text>
</comment>
<dbReference type="GO" id="GO:0006281">
    <property type="term" value="P:DNA repair"/>
    <property type="evidence" value="ECO:0007669"/>
    <property type="project" value="UniProtKB-UniRule"/>
</dbReference>
<evidence type="ECO:0000313" key="20">
    <source>
        <dbReference type="Proteomes" id="UP000676325"/>
    </source>
</evidence>
<evidence type="ECO:0000256" key="17">
    <source>
        <dbReference type="SAM" id="MobiDB-lite"/>
    </source>
</evidence>
<dbReference type="GO" id="GO:0005829">
    <property type="term" value="C:cytosol"/>
    <property type="evidence" value="ECO:0007669"/>
    <property type="project" value="TreeGrafter"/>
</dbReference>
<dbReference type="Pfam" id="PF21999">
    <property type="entry name" value="IMS_HHH_1"/>
    <property type="match status" value="1"/>
</dbReference>
<dbReference type="InterPro" id="IPR050116">
    <property type="entry name" value="DNA_polymerase-Y"/>
</dbReference>
<evidence type="ECO:0000256" key="7">
    <source>
        <dbReference type="ARBA" id="ARBA00022705"/>
    </source>
</evidence>
<dbReference type="InterPro" id="IPR036775">
    <property type="entry name" value="DNA_pol_Y-fam_lit_finger_sf"/>
</dbReference>
<evidence type="ECO:0000256" key="3">
    <source>
        <dbReference type="ARBA" id="ARBA00022457"/>
    </source>
</evidence>
<evidence type="ECO:0000256" key="11">
    <source>
        <dbReference type="ARBA" id="ARBA00022932"/>
    </source>
</evidence>
<dbReference type="InterPro" id="IPR043128">
    <property type="entry name" value="Rev_trsase/Diguanyl_cyclase"/>
</dbReference>
<dbReference type="NCBIfam" id="NF002677">
    <property type="entry name" value="PRK02406.1"/>
    <property type="match status" value="1"/>
</dbReference>
<evidence type="ECO:0000256" key="13">
    <source>
        <dbReference type="ARBA" id="ARBA00023204"/>
    </source>
</evidence>
<comment type="caution">
    <text evidence="19">The sequence shown here is derived from an EMBL/GenBank/DDBJ whole genome shotgun (WGS) entry which is preliminary data.</text>
</comment>
<gene>
    <name evidence="16" type="primary">dinB</name>
    <name evidence="19" type="ORF">KDK95_25860</name>
</gene>
<dbReference type="PANTHER" id="PTHR11076:SF33">
    <property type="entry name" value="DNA POLYMERASE KAPPA"/>
    <property type="match status" value="1"/>
</dbReference>
<keyword evidence="8 16" id="KW-0479">Metal-binding</keyword>
<dbReference type="GO" id="GO:0042276">
    <property type="term" value="P:error-prone translesion synthesis"/>
    <property type="evidence" value="ECO:0007669"/>
    <property type="project" value="TreeGrafter"/>
</dbReference>
<dbReference type="InterPro" id="IPR043502">
    <property type="entry name" value="DNA/RNA_pol_sf"/>
</dbReference>
<feature type="active site" evidence="16">
    <location>
        <position position="106"/>
    </location>
</feature>
<feature type="site" description="Substrate discrimination" evidence="16">
    <location>
        <position position="16"/>
    </location>
</feature>
<dbReference type="Pfam" id="PF00817">
    <property type="entry name" value="IMS"/>
    <property type="match status" value="1"/>
</dbReference>
<dbReference type="GO" id="GO:0009432">
    <property type="term" value="P:SOS response"/>
    <property type="evidence" value="ECO:0007669"/>
    <property type="project" value="TreeGrafter"/>
</dbReference>
<keyword evidence="11 16" id="KW-0239">DNA-directed DNA polymerase</keyword>
<dbReference type="Gene3D" id="3.30.70.270">
    <property type="match status" value="1"/>
</dbReference>
<dbReference type="PANTHER" id="PTHR11076">
    <property type="entry name" value="DNA REPAIR POLYMERASE UMUC / TRANSFERASE FAMILY MEMBER"/>
    <property type="match status" value="1"/>
</dbReference>
<keyword evidence="5 16" id="KW-0808">Transferase</keyword>
<dbReference type="AlphaFoldDB" id="A0A941EE86"/>
<evidence type="ECO:0000256" key="8">
    <source>
        <dbReference type="ARBA" id="ARBA00022723"/>
    </source>
</evidence>
<dbReference type="NCBIfam" id="NF002882">
    <property type="entry name" value="PRK03348.1"/>
    <property type="match status" value="1"/>
</dbReference>
<dbReference type="Gene3D" id="1.10.150.20">
    <property type="entry name" value="5' to 3' exonuclease, C-terminal subdomain"/>
    <property type="match status" value="1"/>
</dbReference>
<dbReference type="Pfam" id="PF11799">
    <property type="entry name" value="IMS_C"/>
    <property type="match status" value="1"/>
</dbReference>
<dbReference type="PROSITE" id="PS50173">
    <property type="entry name" value="UMUC"/>
    <property type="match status" value="1"/>
</dbReference>
<keyword evidence="3 16" id="KW-0515">Mutator protein</keyword>
<protein>
    <recommendedName>
        <fullName evidence="16">DNA polymerase IV</fullName>
        <shortName evidence="16">Pol IV</shortName>
        <ecNumber evidence="16">2.7.7.7</ecNumber>
    </recommendedName>
</protein>
<comment type="subunit">
    <text evidence="16">Monomer.</text>
</comment>
<evidence type="ECO:0000256" key="9">
    <source>
        <dbReference type="ARBA" id="ARBA00022763"/>
    </source>
</evidence>